<reference evidence="1 2" key="1">
    <citation type="submission" date="2016-01" db="EMBL/GenBank/DDBJ databases">
        <title>Highly variable Streptococcus oralis are common among viridans streptococci isolated from primates.</title>
        <authorList>
            <person name="Denapaite D."/>
            <person name="Rieger M."/>
            <person name="Koendgen S."/>
            <person name="Brueckner R."/>
            <person name="Ochigava I."/>
            <person name="Kappeler P."/>
            <person name="Maetz-Rensing K."/>
            <person name="Leendertz F."/>
            <person name="Hakenbeck R."/>
        </authorList>
    </citation>
    <scope>NUCLEOTIDE SEQUENCE [LARGE SCALE GENOMIC DNA]</scope>
    <source>
        <strain evidence="1 2">DD26</strain>
    </source>
</reference>
<evidence type="ECO:0000313" key="1">
    <source>
        <dbReference type="EMBL" id="KXT96241.1"/>
    </source>
</evidence>
<dbReference type="OrthoDB" id="2233724at2"/>
<accession>A0A139Q1G2</accession>
<dbReference type="PATRIC" id="fig|28037.233.peg.77"/>
<dbReference type="EMBL" id="LQOD01000010">
    <property type="protein sequence ID" value="KXT96241.1"/>
    <property type="molecule type" value="Genomic_DNA"/>
</dbReference>
<gene>
    <name evidence="1" type="ORF">SMIDD26_00069</name>
</gene>
<comment type="caution">
    <text evidence="1">The sequence shown here is derived from an EMBL/GenBank/DDBJ whole genome shotgun (WGS) entry which is preliminary data.</text>
</comment>
<dbReference type="Proteomes" id="UP000070458">
    <property type="component" value="Unassembled WGS sequence"/>
</dbReference>
<dbReference type="RefSeq" id="WP_061438576.1">
    <property type="nucleotide sequence ID" value="NZ_KQ970285.1"/>
</dbReference>
<proteinExistence type="predicted"/>
<name>A0A139Q1G2_STRMT</name>
<sequence length="392" mass="45753">MESIKFDSNNINPIFIFEYYDTPLAFISDKINGEYYFFYFIDDNQYFIMPLTVKDINLIFSSQYIREVFESFLENDNFKIIDFISQNDATLYSVNEFEEISGEDIDGWLPENNQEFEYDFVNKVSFADLRDSYKDFFPGLFNHKQMTIKMRDEQNSHSAVPSVVLKAIKMIDIYISEKKLSLNTANKFLSGNLSLLPFSPGSFNINFELSLPDEVSLFEDNILDFDDFIIFIDSLNTESAEKIYDDLIYESPKIVKATSEFYKDMKNFNYEIEILDKEQKLSTFKVNPKVDETMERLHVISKARECGREEREILQFSGEVRSASKIRNTISIGLAGGNVSAKFTKELFKEIKDSVKSVAVSKEIRGQWEKISIFDDKNMEVDTRYIIISFEQ</sequence>
<dbReference type="AlphaFoldDB" id="A0A139Q1G2"/>
<organism evidence="1 2">
    <name type="scientific">Streptococcus mitis</name>
    <dbReference type="NCBI Taxonomy" id="28037"/>
    <lineage>
        <taxon>Bacteria</taxon>
        <taxon>Bacillati</taxon>
        <taxon>Bacillota</taxon>
        <taxon>Bacilli</taxon>
        <taxon>Lactobacillales</taxon>
        <taxon>Streptococcaceae</taxon>
        <taxon>Streptococcus</taxon>
        <taxon>Streptococcus mitis group</taxon>
    </lineage>
</organism>
<protein>
    <submittedName>
        <fullName evidence="1">Uncharacterized protein</fullName>
    </submittedName>
</protein>
<evidence type="ECO:0000313" key="2">
    <source>
        <dbReference type="Proteomes" id="UP000070458"/>
    </source>
</evidence>